<organism evidence="1 2">
    <name type="scientific">Dreissena polymorpha</name>
    <name type="common">Zebra mussel</name>
    <name type="synonym">Mytilus polymorpha</name>
    <dbReference type="NCBI Taxonomy" id="45954"/>
    <lineage>
        <taxon>Eukaryota</taxon>
        <taxon>Metazoa</taxon>
        <taxon>Spiralia</taxon>
        <taxon>Lophotrochozoa</taxon>
        <taxon>Mollusca</taxon>
        <taxon>Bivalvia</taxon>
        <taxon>Autobranchia</taxon>
        <taxon>Heteroconchia</taxon>
        <taxon>Euheterodonta</taxon>
        <taxon>Imparidentia</taxon>
        <taxon>Neoheterodontei</taxon>
        <taxon>Myida</taxon>
        <taxon>Dreissenoidea</taxon>
        <taxon>Dreissenidae</taxon>
        <taxon>Dreissena</taxon>
    </lineage>
</organism>
<proteinExistence type="predicted"/>
<keyword evidence="2" id="KW-1185">Reference proteome</keyword>
<dbReference type="EMBL" id="JAIWYP010000001">
    <property type="protein sequence ID" value="KAH3888621.1"/>
    <property type="molecule type" value="Genomic_DNA"/>
</dbReference>
<reference evidence="1" key="2">
    <citation type="submission" date="2020-11" db="EMBL/GenBank/DDBJ databases">
        <authorList>
            <person name="McCartney M.A."/>
            <person name="Auch B."/>
            <person name="Kono T."/>
            <person name="Mallez S."/>
            <person name="Becker A."/>
            <person name="Gohl D.M."/>
            <person name="Silverstein K.A.T."/>
            <person name="Koren S."/>
            <person name="Bechman K.B."/>
            <person name="Herman A."/>
            <person name="Abrahante J.E."/>
            <person name="Garbe J."/>
        </authorList>
    </citation>
    <scope>NUCLEOTIDE SEQUENCE</scope>
    <source>
        <strain evidence="1">Duluth1</strain>
        <tissue evidence="1">Whole animal</tissue>
    </source>
</reference>
<dbReference type="AlphaFoldDB" id="A0A9D4N5Y5"/>
<accession>A0A9D4N5Y5</accession>
<gene>
    <name evidence="1" type="ORF">DPMN_012660</name>
</gene>
<sequence>MYSVSEEDKLASTEEIVLYWHKKKETITTVSLKRQKKRHIYVQLNNQTTSHLISLKV</sequence>
<protein>
    <submittedName>
        <fullName evidence="1">Uncharacterized protein</fullName>
    </submittedName>
</protein>
<evidence type="ECO:0000313" key="2">
    <source>
        <dbReference type="Proteomes" id="UP000828390"/>
    </source>
</evidence>
<name>A0A9D4N5Y5_DREPO</name>
<reference evidence="1" key="1">
    <citation type="journal article" date="2019" name="bioRxiv">
        <title>The Genome of the Zebra Mussel, Dreissena polymorpha: A Resource for Invasive Species Research.</title>
        <authorList>
            <person name="McCartney M.A."/>
            <person name="Auch B."/>
            <person name="Kono T."/>
            <person name="Mallez S."/>
            <person name="Zhang Y."/>
            <person name="Obille A."/>
            <person name="Becker A."/>
            <person name="Abrahante J.E."/>
            <person name="Garbe J."/>
            <person name="Badalamenti J.P."/>
            <person name="Herman A."/>
            <person name="Mangelson H."/>
            <person name="Liachko I."/>
            <person name="Sullivan S."/>
            <person name="Sone E.D."/>
            <person name="Koren S."/>
            <person name="Silverstein K.A.T."/>
            <person name="Beckman K.B."/>
            <person name="Gohl D.M."/>
        </authorList>
    </citation>
    <scope>NUCLEOTIDE SEQUENCE</scope>
    <source>
        <strain evidence="1">Duluth1</strain>
        <tissue evidence="1">Whole animal</tissue>
    </source>
</reference>
<evidence type="ECO:0000313" key="1">
    <source>
        <dbReference type="EMBL" id="KAH3888621.1"/>
    </source>
</evidence>
<dbReference type="Proteomes" id="UP000828390">
    <property type="component" value="Unassembled WGS sequence"/>
</dbReference>
<comment type="caution">
    <text evidence="1">The sequence shown here is derived from an EMBL/GenBank/DDBJ whole genome shotgun (WGS) entry which is preliminary data.</text>
</comment>